<dbReference type="Gene3D" id="1.10.357.10">
    <property type="entry name" value="Tetracycline Repressor, domain 2"/>
    <property type="match status" value="1"/>
</dbReference>
<feature type="domain" description="HTH tetR-type" evidence="3">
    <location>
        <begin position="16"/>
        <end position="76"/>
    </location>
</feature>
<gene>
    <name evidence="4" type="ORF">PBLR_10824</name>
</gene>
<dbReference type="SUPFAM" id="SSF46689">
    <property type="entry name" value="Homeodomain-like"/>
    <property type="match status" value="1"/>
</dbReference>
<reference evidence="5" key="1">
    <citation type="submission" date="2018-08" db="EMBL/GenBank/DDBJ databases">
        <authorList>
            <person name="Chevrot R."/>
        </authorList>
    </citation>
    <scope>NUCLEOTIDE SEQUENCE [LARGE SCALE GENOMIC DNA]</scope>
</reference>
<dbReference type="Pfam" id="PF00440">
    <property type="entry name" value="TetR_N"/>
    <property type="match status" value="1"/>
</dbReference>
<dbReference type="AlphaFoldDB" id="A0A383R747"/>
<dbReference type="PANTHER" id="PTHR43479:SF11">
    <property type="entry name" value="ACREF_ENVCD OPERON REPRESSOR-RELATED"/>
    <property type="match status" value="1"/>
</dbReference>
<dbReference type="PANTHER" id="PTHR43479">
    <property type="entry name" value="ACREF/ENVCD OPERON REPRESSOR-RELATED"/>
    <property type="match status" value="1"/>
</dbReference>
<dbReference type="InterPro" id="IPR001647">
    <property type="entry name" value="HTH_TetR"/>
</dbReference>
<dbReference type="EMBL" id="LS992241">
    <property type="protein sequence ID" value="SYX82402.1"/>
    <property type="molecule type" value="Genomic_DNA"/>
</dbReference>
<dbReference type="InterPro" id="IPR050624">
    <property type="entry name" value="HTH-type_Tx_Regulator"/>
</dbReference>
<name>A0A383R747_PAEAL</name>
<evidence type="ECO:0000313" key="4">
    <source>
        <dbReference type="EMBL" id="SYX82402.1"/>
    </source>
</evidence>
<dbReference type="PRINTS" id="PR00455">
    <property type="entry name" value="HTHTETR"/>
</dbReference>
<protein>
    <submittedName>
        <fullName evidence="4">DNA-binding transcriptional regulator, AcrR family</fullName>
    </submittedName>
</protein>
<dbReference type="InterPro" id="IPR036271">
    <property type="entry name" value="Tet_transcr_reg_TetR-rel_C_sf"/>
</dbReference>
<evidence type="ECO:0000259" key="3">
    <source>
        <dbReference type="PROSITE" id="PS50977"/>
    </source>
</evidence>
<organism evidence="4 5">
    <name type="scientific">Paenibacillus alvei</name>
    <name type="common">Bacillus alvei</name>
    <dbReference type="NCBI Taxonomy" id="44250"/>
    <lineage>
        <taxon>Bacteria</taxon>
        <taxon>Bacillati</taxon>
        <taxon>Bacillota</taxon>
        <taxon>Bacilli</taxon>
        <taxon>Bacillales</taxon>
        <taxon>Paenibacillaceae</taxon>
        <taxon>Paenibacillus</taxon>
    </lineage>
</organism>
<accession>A0A383R747</accession>
<dbReference type="PROSITE" id="PS50977">
    <property type="entry name" value="HTH_TETR_2"/>
    <property type="match status" value="1"/>
</dbReference>
<dbReference type="GO" id="GO:0003677">
    <property type="term" value="F:DNA binding"/>
    <property type="evidence" value="ECO:0007669"/>
    <property type="project" value="UniProtKB-UniRule"/>
</dbReference>
<sequence length="201" mass="23025">MYMSPRNADQNKLIRDERKEQILSSALKVFSNRGFVATKISDIAKEASLSHGLVYHYFESKDEIFATLVERALHSSDQLMLMTVSIQGNSLDQIAWMTQQILSAFVEREEAVYYHHIMLQASTYQSMPDSVKSQMQQLTSPMKHMVGIIEEGQRRGEIHGGDAKRLATLYWSMIQGLALMKIEAGEYFSMPDCDMIVRMFK</sequence>
<evidence type="ECO:0000256" key="2">
    <source>
        <dbReference type="PROSITE-ProRule" id="PRU00335"/>
    </source>
</evidence>
<dbReference type="SUPFAM" id="SSF48498">
    <property type="entry name" value="Tetracyclin repressor-like, C-terminal domain"/>
    <property type="match status" value="1"/>
</dbReference>
<proteinExistence type="predicted"/>
<evidence type="ECO:0000256" key="1">
    <source>
        <dbReference type="ARBA" id="ARBA00023125"/>
    </source>
</evidence>
<feature type="DNA-binding region" description="H-T-H motif" evidence="2">
    <location>
        <begin position="39"/>
        <end position="58"/>
    </location>
</feature>
<evidence type="ECO:0000313" key="5">
    <source>
        <dbReference type="Proteomes" id="UP000304148"/>
    </source>
</evidence>
<dbReference type="InterPro" id="IPR009057">
    <property type="entry name" value="Homeodomain-like_sf"/>
</dbReference>
<keyword evidence="1 2" id="KW-0238">DNA-binding</keyword>
<dbReference type="Proteomes" id="UP000304148">
    <property type="component" value="Chromosome"/>
</dbReference>